<evidence type="ECO:0000256" key="4">
    <source>
        <dbReference type="ARBA" id="ARBA00022741"/>
    </source>
</evidence>
<sequence length="168" mass="17417">MTDTVAEELTGQSHLEVALAALNHFQQTVQQADGKANILAAIEAGVFSVLISQGGQLKDVGGGGRGVLTWIFGGLLFLLAAGSAVCLGQALRPRMPHARTANRFSYPGVAALGTPPTLHDPQVLAAEVWAVSELIARIAVTKNRYLNAGLALFGLAALPALALAVLAW</sequence>
<keyword evidence="5 8" id="KW-1133">Transmembrane helix</keyword>
<accession>A0A9X1NB94</accession>
<evidence type="ECO:0000256" key="5">
    <source>
        <dbReference type="ARBA" id="ARBA00022989"/>
    </source>
</evidence>
<dbReference type="InterPro" id="IPR043760">
    <property type="entry name" value="PycTM_dom"/>
</dbReference>
<evidence type="ECO:0000256" key="2">
    <source>
        <dbReference type="ARBA" id="ARBA00022475"/>
    </source>
</evidence>
<evidence type="ECO:0000256" key="1">
    <source>
        <dbReference type="ARBA" id="ARBA00004236"/>
    </source>
</evidence>
<dbReference type="RefSeq" id="WP_231441868.1">
    <property type="nucleotide sequence ID" value="NZ_JAJOMB010000006.1"/>
</dbReference>
<comment type="subcellular location">
    <subcellularLocation>
        <location evidence="1">Cell membrane</location>
    </subcellularLocation>
</comment>
<dbReference type="AlphaFoldDB" id="A0A9X1NB94"/>
<feature type="transmembrane region" description="Helical" evidence="8">
    <location>
        <begin position="145"/>
        <end position="167"/>
    </location>
</feature>
<gene>
    <name evidence="10" type="ORF">LR394_14135</name>
</gene>
<keyword evidence="11" id="KW-1185">Reference proteome</keyword>
<evidence type="ECO:0000259" key="9">
    <source>
        <dbReference type="Pfam" id="PF18967"/>
    </source>
</evidence>
<keyword evidence="4" id="KW-0547">Nucleotide-binding</keyword>
<dbReference type="EMBL" id="JAJOMB010000006">
    <property type="protein sequence ID" value="MCD5312047.1"/>
    <property type="molecule type" value="Genomic_DNA"/>
</dbReference>
<evidence type="ECO:0000256" key="7">
    <source>
        <dbReference type="ARBA" id="ARBA00023136"/>
    </source>
</evidence>
<dbReference type="Pfam" id="PF18967">
    <property type="entry name" value="PycTM"/>
    <property type="match status" value="1"/>
</dbReference>
<feature type="transmembrane region" description="Helical" evidence="8">
    <location>
        <begin position="67"/>
        <end position="91"/>
    </location>
</feature>
<keyword evidence="7 8" id="KW-0472">Membrane</keyword>
<proteinExistence type="predicted"/>
<evidence type="ECO:0000313" key="10">
    <source>
        <dbReference type="EMBL" id="MCD5312047.1"/>
    </source>
</evidence>
<keyword evidence="6" id="KW-0051">Antiviral defense</keyword>
<keyword evidence="2" id="KW-1003">Cell membrane</keyword>
<evidence type="ECO:0000256" key="3">
    <source>
        <dbReference type="ARBA" id="ARBA00022692"/>
    </source>
</evidence>
<name>A0A9X1NB94_9ACTN</name>
<dbReference type="Proteomes" id="UP001138997">
    <property type="component" value="Unassembled WGS sequence"/>
</dbReference>
<feature type="domain" description="Pycsar effector protein" evidence="9">
    <location>
        <begin position="18"/>
        <end position="166"/>
    </location>
</feature>
<organism evidence="10 11">
    <name type="scientific">Kineosporia babensis</name>
    <dbReference type="NCBI Taxonomy" id="499548"/>
    <lineage>
        <taxon>Bacteria</taxon>
        <taxon>Bacillati</taxon>
        <taxon>Actinomycetota</taxon>
        <taxon>Actinomycetes</taxon>
        <taxon>Kineosporiales</taxon>
        <taxon>Kineosporiaceae</taxon>
        <taxon>Kineosporia</taxon>
    </lineage>
</organism>
<keyword evidence="3 8" id="KW-0812">Transmembrane</keyword>
<comment type="caution">
    <text evidence="10">The sequence shown here is derived from an EMBL/GenBank/DDBJ whole genome shotgun (WGS) entry which is preliminary data.</text>
</comment>
<protein>
    <recommendedName>
        <fullName evidence="9">Pycsar effector protein domain-containing protein</fullName>
    </recommendedName>
</protein>
<evidence type="ECO:0000256" key="6">
    <source>
        <dbReference type="ARBA" id="ARBA00023118"/>
    </source>
</evidence>
<evidence type="ECO:0000256" key="8">
    <source>
        <dbReference type="SAM" id="Phobius"/>
    </source>
</evidence>
<evidence type="ECO:0000313" key="11">
    <source>
        <dbReference type="Proteomes" id="UP001138997"/>
    </source>
</evidence>
<reference evidence="10" key="1">
    <citation type="submission" date="2021-11" db="EMBL/GenBank/DDBJ databases">
        <title>Streptomyces corallinus and Kineosporia corallina sp. nov., two new coral-derived marine actinobacteria.</title>
        <authorList>
            <person name="Buangrab K."/>
            <person name="Sutthacheep M."/>
            <person name="Yeemin T."/>
            <person name="Harunari E."/>
            <person name="Igarashi Y."/>
            <person name="Sripreechasak P."/>
            <person name="Kanchanasin P."/>
            <person name="Tanasupawat S."/>
            <person name="Phongsopitanun W."/>
        </authorList>
    </citation>
    <scope>NUCLEOTIDE SEQUENCE</scope>
    <source>
        <strain evidence="10">JCM 31032</strain>
    </source>
</reference>